<organism evidence="2 3">
    <name type="scientific">Vibrio rumoiensis 1S-45</name>
    <dbReference type="NCBI Taxonomy" id="1188252"/>
    <lineage>
        <taxon>Bacteria</taxon>
        <taxon>Pseudomonadati</taxon>
        <taxon>Pseudomonadota</taxon>
        <taxon>Gammaproteobacteria</taxon>
        <taxon>Vibrionales</taxon>
        <taxon>Vibrionaceae</taxon>
        <taxon>Vibrio</taxon>
    </lineage>
</organism>
<accession>A0A1E5E1W5</accession>
<dbReference type="AlphaFoldDB" id="A0A1E5E1W5"/>
<dbReference type="OrthoDB" id="5878290at2"/>
<feature type="transmembrane region" description="Helical" evidence="1">
    <location>
        <begin position="75"/>
        <end position="95"/>
    </location>
</feature>
<comment type="caution">
    <text evidence="2">The sequence shown here is derived from an EMBL/GenBank/DDBJ whole genome shotgun (WGS) entry which is preliminary data.</text>
</comment>
<dbReference type="Proteomes" id="UP000094070">
    <property type="component" value="Unassembled WGS sequence"/>
</dbReference>
<keyword evidence="1" id="KW-0812">Transmembrane</keyword>
<proteinExistence type="predicted"/>
<dbReference type="eggNOG" id="ENOG5031NCD">
    <property type="taxonomic scope" value="Bacteria"/>
</dbReference>
<keyword evidence="1" id="KW-1133">Transmembrane helix</keyword>
<evidence type="ECO:0000313" key="2">
    <source>
        <dbReference type="EMBL" id="OEF25336.1"/>
    </source>
</evidence>
<keyword evidence="3" id="KW-1185">Reference proteome</keyword>
<dbReference type="RefSeq" id="WP_017024018.1">
    <property type="nucleotide sequence ID" value="NZ_AJYK02000063.1"/>
</dbReference>
<dbReference type="InterPro" id="IPR045644">
    <property type="entry name" value="DUF6404"/>
</dbReference>
<protein>
    <submittedName>
        <fullName evidence="2">Uncharacterized protein</fullName>
    </submittedName>
</protein>
<evidence type="ECO:0000313" key="3">
    <source>
        <dbReference type="Proteomes" id="UP000094070"/>
    </source>
</evidence>
<dbReference type="Pfam" id="PF19942">
    <property type="entry name" value="DUF6404"/>
    <property type="match status" value="1"/>
</dbReference>
<feature type="transmembrane region" description="Helical" evidence="1">
    <location>
        <begin position="47"/>
        <end position="69"/>
    </location>
</feature>
<keyword evidence="1" id="KW-0472">Membrane</keyword>
<gene>
    <name evidence="2" type="ORF">A1QC_09000</name>
</gene>
<dbReference type="EMBL" id="AJYK02000063">
    <property type="protein sequence ID" value="OEF25336.1"/>
    <property type="molecule type" value="Genomic_DNA"/>
</dbReference>
<sequence length="121" mass="13946">MEKLAFIKQHLVEKGVPEDLTKFNSNLWSKLLFSETKPLVFQSPVKVFFKQGIVFGTLWGLLMWLFIWRTAPEDWIIQLVSTLLFGCIIGGLLAYRVAKAHKKLGNVNWKEWCSANYESAP</sequence>
<name>A0A1E5E1W5_9VIBR</name>
<evidence type="ECO:0000256" key="1">
    <source>
        <dbReference type="SAM" id="Phobius"/>
    </source>
</evidence>
<reference evidence="2 3" key="1">
    <citation type="journal article" date="2012" name="Science">
        <title>Ecological populations of bacteria act as socially cohesive units of antibiotic production and resistance.</title>
        <authorList>
            <person name="Cordero O.X."/>
            <person name="Wildschutte H."/>
            <person name="Kirkup B."/>
            <person name="Proehl S."/>
            <person name="Ngo L."/>
            <person name="Hussain F."/>
            <person name="Le Roux F."/>
            <person name="Mincer T."/>
            <person name="Polz M.F."/>
        </authorList>
    </citation>
    <scope>NUCLEOTIDE SEQUENCE [LARGE SCALE GENOMIC DNA]</scope>
    <source>
        <strain evidence="2 3">1S-45</strain>
    </source>
</reference>